<keyword evidence="3 7" id="KW-0813">Transport</keyword>
<dbReference type="PROSITE" id="PS50850">
    <property type="entry name" value="MFS"/>
    <property type="match status" value="1"/>
</dbReference>
<evidence type="ECO:0000256" key="1">
    <source>
        <dbReference type="ARBA" id="ARBA00004141"/>
    </source>
</evidence>
<keyword evidence="5 8" id="KW-1133">Transmembrane helix</keyword>
<dbReference type="InterPro" id="IPR050360">
    <property type="entry name" value="MFS_Sugar_Transporters"/>
</dbReference>
<keyword evidence="4 8" id="KW-0812">Transmembrane</keyword>
<keyword evidence="6 8" id="KW-0472">Membrane</keyword>
<dbReference type="InterPro" id="IPR020846">
    <property type="entry name" value="MFS_dom"/>
</dbReference>
<dbReference type="InterPro" id="IPR036259">
    <property type="entry name" value="MFS_trans_sf"/>
</dbReference>
<organism evidence="10 11">
    <name type="scientific">Exophiala spinifera</name>
    <dbReference type="NCBI Taxonomy" id="91928"/>
    <lineage>
        <taxon>Eukaryota</taxon>
        <taxon>Fungi</taxon>
        <taxon>Dikarya</taxon>
        <taxon>Ascomycota</taxon>
        <taxon>Pezizomycotina</taxon>
        <taxon>Eurotiomycetes</taxon>
        <taxon>Chaetothyriomycetidae</taxon>
        <taxon>Chaetothyriales</taxon>
        <taxon>Herpotrichiellaceae</taxon>
        <taxon>Exophiala</taxon>
    </lineage>
</organism>
<feature type="transmembrane region" description="Helical" evidence="8">
    <location>
        <begin position="481"/>
        <end position="501"/>
    </location>
</feature>
<dbReference type="NCBIfam" id="TIGR00879">
    <property type="entry name" value="SP"/>
    <property type="match status" value="1"/>
</dbReference>
<evidence type="ECO:0000256" key="6">
    <source>
        <dbReference type="ARBA" id="ARBA00023136"/>
    </source>
</evidence>
<feature type="transmembrane region" description="Helical" evidence="8">
    <location>
        <begin position="220"/>
        <end position="243"/>
    </location>
</feature>
<evidence type="ECO:0000256" key="3">
    <source>
        <dbReference type="ARBA" id="ARBA00022448"/>
    </source>
</evidence>
<proteinExistence type="inferred from homology"/>
<comment type="similarity">
    <text evidence="2 7">Belongs to the major facilitator superfamily. Sugar transporter (TC 2.A.1.1) family.</text>
</comment>
<evidence type="ECO:0000256" key="2">
    <source>
        <dbReference type="ARBA" id="ARBA00010992"/>
    </source>
</evidence>
<feature type="transmembrane region" description="Helical" evidence="8">
    <location>
        <begin position="350"/>
        <end position="372"/>
    </location>
</feature>
<protein>
    <recommendedName>
        <fullName evidence="9">Major facilitator superfamily (MFS) profile domain-containing protein</fullName>
    </recommendedName>
</protein>
<evidence type="ECO:0000259" key="9">
    <source>
        <dbReference type="PROSITE" id="PS50850"/>
    </source>
</evidence>
<comment type="subcellular location">
    <subcellularLocation>
        <location evidence="1">Membrane</location>
        <topology evidence="1">Multi-pass membrane protein</topology>
    </subcellularLocation>
</comment>
<reference evidence="10 11" key="1">
    <citation type="submission" date="2015-01" db="EMBL/GenBank/DDBJ databases">
        <title>The Genome Sequence of Exophiala spinifera CBS89968.</title>
        <authorList>
            <consortium name="The Broad Institute Genomics Platform"/>
            <person name="Cuomo C."/>
            <person name="de Hoog S."/>
            <person name="Gorbushina A."/>
            <person name="Stielow B."/>
            <person name="Teixiera M."/>
            <person name="Abouelleil A."/>
            <person name="Chapman S.B."/>
            <person name="Priest M."/>
            <person name="Young S.K."/>
            <person name="Wortman J."/>
            <person name="Nusbaum C."/>
            <person name="Birren B."/>
        </authorList>
    </citation>
    <scope>NUCLEOTIDE SEQUENCE [LARGE SCALE GENOMIC DNA]</scope>
    <source>
        <strain evidence="10 11">CBS 89968</strain>
    </source>
</reference>
<dbReference type="SUPFAM" id="SSF103473">
    <property type="entry name" value="MFS general substrate transporter"/>
    <property type="match status" value="1"/>
</dbReference>
<dbReference type="GeneID" id="27329375"/>
<feature type="transmembrane region" description="Helical" evidence="8">
    <location>
        <begin position="454"/>
        <end position="475"/>
    </location>
</feature>
<feature type="transmembrane region" description="Helical" evidence="8">
    <location>
        <begin position="379"/>
        <end position="398"/>
    </location>
</feature>
<evidence type="ECO:0000256" key="8">
    <source>
        <dbReference type="SAM" id="Phobius"/>
    </source>
</evidence>
<dbReference type="FunFam" id="1.20.1250.20:FF:000134">
    <property type="entry name" value="MFS sugar transporter protein"/>
    <property type="match status" value="1"/>
</dbReference>
<dbReference type="InterPro" id="IPR005828">
    <property type="entry name" value="MFS_sugar_transport-like"/>
</dbReference>
<dbReference type="AlphaFoldDB" id="A0A0D2BHE5"/>
<feature type="transmembrane region" description="Helical" evidence="8">
    <location>
        <begin position="313"/>
        <end position="335"/>
    </location>
</feature>
<dbReference type="PRINTS" id="PR00171">
    <property type="entry name" value="SUGRTRNSPORT"/>
</dbReference>
<feature type="transmembrane region" description="Helical" evidence="8">
    <location>
        <begin position="99"/>
        <end position="120"/>
    </location>
</feature>
<evidence type="ECO:0000256" key="4">
    <source>
        <dbReference type="ARBA" id="ARBA00022692"/>
    </source>
</evidence>
<feature type="transmembrane region" description="Helical" evidence="8">
    <location>
        <begin position="410"/>
        <end position="433"/>
    </location>
</feature>
<name>A0A0D2BHE5_9EURO</name>
<dbReference type="Pfam" id="PF00083">
    <property type="entry name" value="Sugar_tr"/>
    <property type="match status" value="1"/>
</dbReference>
<dbReference type="Proteomes" id="UP000053328">
    <property type="component" value="Unassembled WGS sequence"/>
</dbReference>
<dbReference type="RefSeq" id="XP_016238221.1">
    <property type="nucleotide sequence ID" value="XM_016376651.1"/>
</dbReference>
<dbReference type="HOGENOM" id="CLU_001265_30_3_1"/>
<dbReference type="OrthoDB" id="2544694at2759"/>
<keyword evidence="11" id="KW-1185">Reference proteome</keyword>
<dbReference type="GO" id="GO:0016020">
    <property type="term" value="C:membrane"/>
    <property type="evidence" value="ECO:0007669"/>
    <property type="project" value="UniProtKB-SubCell"/>
</dbReference>
<dbReference type="EMBL" id="KN847493">
    <property type="protein sequence ID" value="KIW18005.1"/>
    <property type="molecule type" value="Genomic_DNA"/>
</dbReference>
<feature type="transmembrane region" description="Helical" evidence="8">
    <location>
        <begin position="189"/>
        <end position="208"/>
    </location>
</feature>
<feature type="domain" description="Major facilitator superfamily (MFS) profile" evidence="9">
    <location>
        <begin position="58"/>
        <end position="505"/>
    </location>
</feature>
<evidence type="ECO:0000313" key="10">
    <source>
        <dbReference type="EMBL" id="KIW18005.1"/>
    </source>
</evidence>
<evidence type="ECO:0000256" key="5">
    <source>
        <dbReference type="ARBA" id="ARBA00022989"/>
    </source>
</evidence>
<dbReference type="PROSITE" id="PS00216">
    <property type="entry name" value="SUGAR_TRANSPORT_1"/>
    <property type="match status" value="1"/>
</dbReference>
<dbReference type="VEuPathDB" id="FungiDB:PV08_02292"/>
<dbReference type="PANTHER" id="PTHR48022">
    <property type="entry name" value="PLASTIDIC GLUCOSE TRANSPORTER 4"/>
    <property type="match status" value="1"/>
</dbReference>
<dbReference type="InterPro" id="IPR005829">
    <property type="entry name" value="Sugar_transporter_CS"/>
</dbReference>
<gene>
    <name evidence="10" type="ORF">PV08_02292</name>
</gene>
<accession>A0A0D2BHE5</accession>
<dbReference type="InterPro" id="IPR003663">
    <property type="entry name" value="Sugar/inositol_transpt"/>
</dbReference>
<feature type="transmembrane region" description="Helical" evidence="8">
    <location>
        <begin position="52"/>
        <end position="71"/>
    </location>
</feature>
<dbReference type="GO" id="GO:0005351">
    <property type="term" value="F:carbohydrate:proton symporter activity"/>
    <property type="evidence" value="ECO:0007669"/>
    <property type="project" value="TreeGrafter"/>
</dbReference>
<dbReference type="Gene3D" id="1.20.1250.20">
    <property type="entry name" value="MFS general substrate transporter like domains"/>
    <property type="match status" value="1"/>
</dbReference>
<evidence type="ECO:0000256" key="7">
    <source>
        <dbReference type="RuleBase" id="RU003346"/>
    </source>
</evidence>
<evidence type="ECO:0000313" key="11">
    <source>
        <dbReference type="Proteomes" id="UP000053328"/>
    </source>
</evidence>
<sequence length="547" mass="60011">MAEHQATSDTEKVQCEMLEQRLPPDVIQPEPQWARYIPGGYSKSRCLRIRGAPMMCAVLLLAGTAIMFFGYDASVMSQVNSNKDYLHLMRLEGGTSGDSAFIGGIVSIWFLGFAIGGLLVGIYADKVGRLKTIQLGCVWALVGAALQAAAQNVSMMMVGRVIGGVGCGHLNTIVPIWSSEIADPKYRGAFVAAEFTMALLGSTLAFWMEYALVKTHAAPFAWRFPVAFQVVFLIVIMIITPFYPESPRHLARSGRVDEAQEILEQCRSNPDHQAILQEIEEIKETIRLEAKAASTTYYSMLFRKDDLHNRRRILLGAGIQVLQKLTGIDFIATYAPQMFALSGFTGNKPALLAGGNFFNYTASLALAVFLADRVGRRKLMLSGCTMMGTVLVVGGVLSKMTLTHQGTDKAAGFGTGVCAILYIYTFIYGSTWLTTCWVYPTECFPLATRAKGTALAVVAFSVAGGVVNTIIPYLITAVGFWVFVAFAVINVLMLIPIYLFYVETANRHLEDLDILFATESPLVWRAEKEFARRKAESSRLDQPTGRA</sequence>
<dbReference type="PANTHER" id="PTHR48022:SF78">
    <property type="entry name" value="MONOSACCHARIDE TRANSPORTER, PUTATIVE (AFU_ORTHOLOGUE AFUA_2G02110)-RELATED"/>
    <property type="match status" value="1"/>
</dbReference>